<reference evidence="7" key="1">
    <citation type="submission" date="2017-09" db="EMBL/GenBank/DDBJ databases">
        <title>FDA dAtabase for Regulatory Grade micrObial Sequences (FDA-ARGOS): Supporting development and validation of Infectious Disease Dx tests.</title>
        <authorList>
            <person name="Minogue T."/>
            <person name="Wolcott M."/>
            <person name="Wasieloski L."/>
            <person name="Aguilar W."/>
            <person name="Moore D."/>
            <person name="Tallon L."/>
            <person name="Sadzewicz L."/>
            <person name="Ott S."/>
            <person name="Zhao X."/>
            <person name="Nagaraj S."/>
            <person name="Vavikolanu K."/>
            <person name="Aluvathingal J."/>
            <person name="Nadendla S."/>
            <person name="Sichtig H."/>
        </authorList>
    </citation>
    <scope>NUCLEOTIDE SEQUENCE [LARGE SCALE GENOMIC DNA]</scope>
    <source>
        <strain evidence="7">FDAARGOS_387</strain>
    </source>
</reference>
<evidence type="ECO:0000256" key="2">
    <source>
        <dbReference type="ARBA" id="ARBA00007358"/>
    </source>
</evidence>
<dbReference type="Proteomes" id="UP000224974">
    <property type="component" value="Unassembled WGS sequence"/>
</dbReference>
<dbReference type="STRING" id="1111728.GCA_000427805_00960"/>
<dbReference type="Pfam" id="PF25137">
    <property type="entry name" value="ADH_Fe_C"/>
    <property type="match status" value="1"/>
</dbReference>
<dbReference type="Gene3D" id="1.20.1090.10">
    <property type="entry name" value="Dehydroquinate synthase-like - alpha domain"/>
    <property type="match status" value="1"/>
</dbReference>
<organism evidence="6 7">
    <name type="scientific">Budvicia aquatica</name>
    <dbReference type="NCBI Taxonomy" id="82979"/>
    <lineage>
        <taxon>Bacteria</taxon>
        <taxon>Pseudomonadati</taxon>
        <taxon>Pseudomonadota</taxon>
        <taxon>Gammaproteobacteria</taxon>
        <taxon>Enterobacterales</taxon>
        <taxon>Budviciaceae</taxon>
        <taxon>Budvicia</taxon>
    </lineage>
</organism>
<evidence type="ECO:0000259" key="5">
    <source>
        <dbReference type="Pfam" id="PF25137"/>
    </source>
</evidence>
<name>A0A2C6DND5_9GAMM</name>
<dbReference type="PROSITE" id="PS00913">
    <property type="entry name" value="ADH_IRON_1"/>
    <property type="match status" value="1"/>
</dbReference>
<sequence length="384" mass="42646">MFNFDYYNPTRIIFGSHRIKDLDAQIPANARVLVTYGGGSAKKHGTMDEVIQALGSRKYIEFGGIEPNPHYDTLMKAVEIVKTEQIDYLIAVGGGSVIDGTKFIAAAVYFEGDAWQAWIGSTPIKKALPVGCVLTLPATGSEMNGTSVISNTALNAKLSNKNPLLFPQFAILDPRKSYTLPPHQTANGVVDAFIHVVEQYLTYPVYGKVQDRYAEGLMLTLIEEGPKALVEPENYDVRAAIMWSATQALNGLIGVGVPQDWSSHRMGYYFTIYHGLDHAQTLAIILPAVLEIQKESKRLKLLQYAERVWGLTDGSEEQRINHAISLTRTFFEDMGIPTYLRAYGIPESSIDEAIIYLEKFNLLPLGEHKDIGVIEVRKILSLSY</sequence>
<dbReference type="SUPFAM" id="SSF56796">
    <property type="entry name" value="Dehydroquinate synthase-like"/>
    <property type="match status" value="1"/>
</dbReference>
<dbReference type="GO" id="GO:0046872">
    <property type="term" value="F:metal ion binding"/>
    <property type="evidence" value="ECO:0007669"/>
    <property type="project" value="InterPro"/>
</dbReference>
<dbReference type="InterPro" id="IPR056798">
    <property type="entry name" value="ADH_Fe_C"/>
</dbReference>
<accession>A0A2C6DND5</accession>
<dbReference type="PANTHER" id="PTHR43633">
    <property type="entry name" value="ALCOHOL DEHYDROGENASE YQHD"/>
    <property type="match status" value="1"/>
</dbReference>
<dbReference type="GO" id="GO:1990002">
    <property type="term" value="F:methylglyoxal reductase (NADPH) (acetol producing) activity"/>
    <property type="evidence" value="ECO:0007669"/>
    <property type="project" value="TreeGrafter"/>
</dbReference>
<evidence type="ECO:0000313" key="6">
    <source>
        <dbReference type="EMBL" id="PHI32766.1"/>
    </source>
</evidence>
<dbReference type="GO" id="GO:0008106">
    <property type="term" value="F:alcohol dehydrogenase (NADP+) activity"/>
    <property type="evidence" value="ECO:0007669"/>
    <property type="project" value="TreeGrafter"/>
</dbReference>
<dbReference type="GO" id="GO:0005829">
    <property type="term" value="C:cytosol"/>
    <property type="evidence" value="ECO:0007669"/>
    <property type="project" value="TreeGrafter"/>
</dbReference>
<proteinExistence type="inferred from homology"/>
<dbReference type="PANTHER" id="PTHR43633:SF1">
    <property type="entry name" value="ALCOHOL DEHYDROGENASE YQHD"/>
    <property type="match status" value="1"/>
</dbReference>
<comment type="cofactor">
    <cofactor evidence="1">
        <name>Fe cation</name>
        <dbReference type="ChEBI" id="CHEBI:24875"/>
    </cofactor>
</comment>
<dbReference type="InterPro" id="IPR018211">
    <property type="entry name" value="ADH_Fe_CS"/>
</dbReference>
<dbReference type="InterPro" id="IPR044731">
    <property type="entry name" value="BDH-like"/>
</dbReference>
<dbReference type="FunFam" id="3.40.50.1970:FF:000003">
    <property type="entry name" value="Alcohol dehydrogenase, iron-containing"/>
    <property type="match status" value="1"/>
</dbReference>
<protein>
    <submittedName>
        <fullName evidence="6">NADH-dependent alcohol dehydrogenase</fullName>
    </submittedName>
</protein>
<feature type="domain" description="Alcohol dehydrogenase iron-type/glycerol dehydrogenase GldA" evidence="4">
    <location>
        <begin position="9"/>
        <end position="174"/>
    </location>
</feature>
<dbReference type="Pfam" id="PF00465">
    <property type="entry name" value="Fe-ADH"/>
    <property type="match status" value="1"/>
</dbReference>
<keyword evidence="7" id="KW-1185">Reference proteome</keyword>
<dbReference type="RefSeq" id="WP_029094089.1">
    <property type="nucleotide sequence ID" value="NZ_BRLG01000005.1"/>
</dbReference>
<feature type="domain" description="Fe-containing alcohol dehydrogenase-like C-terminal" evidence="5">
    <location>
        <begin position="185"/>
        <end position="352"/>
    </location>
</feature>
<dbReference type="OrthoDB" id="9815791at2"/>
<comment type="similarity">
    <text evidence="2">Belongs to the iron-containing alcohol dehydrogenase family.</text>
</comment>
<dbReference type="AlphaFoldDB" id="A0A2C6DND5"/>
<dbReference type="InterPro" id="IPR001670">
    <property type="entry name" value="ADH_Fe/GldA"/>
</dbReference>
<evidence type="ECO:0000259" key="4">
    <source>
        <dbReference type="Pfam" id="PF00465"/>
    </source>
</evidence>
<keyword evidence="3" id="KW-0560">Oxidoreductase</keyword>
<dbReference type="Gene3D" id="3.40.50.1970">
    <property type="match status" value="1"/>
</dbReference>
<evidence type="ECO:0000313" key="7">
    <source>
        <dbReference type="Proteomes" id="UP000224974"/>
    </source>
</evidence>
<gene>
    <name evidence="6" type="ORF">CRN84_19765</name>
</gene>
<evidence type="ECO:0000256" key="1">
    <source>
        <dbReference type="ARBA" id="ARBA00001962"/>
    </source>
</evidence>
<dbReference type="CDD" id="cd08187">
    <property type="entry name" value="BDH"/>
    <property type="match status" value="1"/>
</dbReference>
<dbReference type="GO" id="GO:1990362">
    <property type="term" value="F:butanol dehydrogenase (NAD+) activity"/>
    <property type="evidence" value="ECO:0007669"/>
    <property type="project" value="InterPro"/>
</dbReference>
<dbReference type="EMBL" id="PDDX01000001">
    <property type="protein sequence ID" value="PHI32766.1"/>
    <property type="molecule type" value="Genomic_DNA"/>
</dbReference>
<comment type="caution">
    <text evidence="6">The sequence shown here is derived from an EMBL/GenBank/DDBJ whole genome shotgun (WGS) entry which is preliminary data.</text>
</comment>
<evidence type="ECO:0000256" key="3">
    <source>
        <dbReference type="ARBA" id="ARBA00023002"/>
    </source>
</evidence>